<reference evidence="1 2" key="1">
    <citation type="submission" date="2019-01" db="EMBL/GenBank/DDBJ databases">
        <title>A draft genome assembly of the solar-powered sea slug Elysia chlorotica.</title>
        <authorList>
            <person name="Cai H."/>
            <person name="Li Q."/>
            <person name="Fang X."/>
            <person name="Li J."/>
            <person name="Curtis N.E."/>
            <person name="Altenburger A."/>
            <person name="Shibata T."/>
            <person name="Feng M."/>
            <person name="Maeda T."/>
            <person name="Schwartz J.A."/>
            <person name="Shigenobu S."/>
            <person name="Lundholm N."/>
            <person name="Nishiyama T."/>
            <person name="Yang H."/>
            <person name="Hasebe M."/>
            <person name="Li S."/>
            <person name="Pierce S.K."/>
            <person name="Wang J."/>
        </authorList>
    </citation>
    <scope>NUCLEOTIDE SEQUENCE [LARGE SCALE GENOMIC DNA]</scope>
    <source>
        <strain evidence="1">EC2010</strain>
        <tissue evidence="1">Whole organism of an adult</tissue>
    </source>
</reference>
<sequence length="255" mass="28802">MIDGKRSQGRQIEKMADGMKEWLQISKVTEMMKLTREREIWRDMITNAMRHAFGGSTFLQPKSFLITFDHRGRYNFPLRAVSVLAMGPEYARALVAVKTCPSIFPVCRSRQIVYVLWALREYASRLLVFRLTAHAHRWYLVKGIWAKTRCPPDPLINSLLDNGTQKTLISYGSMNCTKQQIWGLKVSRGQAKGNAILGHRASFCLQHGAPRPRHCCVHSVCIVSRHGSDLRDLGAGCSDTIDTSAAKGSIFFVEC</sequence>
<protein>
    <submittedName>
        <fullName evidence="1">Uncharacterized protein</fullName>
    </submittedName>
</protein>
<name>A0A3S1B4J2_ELYCH</name>
<keyword evidence="2" id="KW-1185">Reference proteome</keyword>
<dbReference type="EMBL" id="RQTK01000788">
    <property type="protein sequence ID" value="RUS74904.1"/>
    <property type="molecule type" value="Genomic_DNA"/>
</dbReference>
<gene>
    <name evidence="1" type="ORF">EGW08_017335</name>
</gene>
<evidence type="ECO:0000313" key="2">
    <source>
        <dbReference type="Proteomes" id="UP000271974"/>
    </source>
</evidence>
<organism evidence="1 2">
    <name type="scientific">Elysia chlorotica</name>
    <name type="common">Eastern emerald elysia</name>
    <name type="synonym">Sea slug</name>
    <dbReference type="NCBI Taxonomy" id="188477"/>
    <lineage>
        <taxon>Eukaryota</taxon>
        <taxon>Metazoa</taxon>
        <taxon>Spiralia</taxon>
        <taxon>Lophotrochozoa</taxon>
        <taxon>Mollusca</taxon>
        <taxon>Gastropoda</taxon>
        <taxon>Heterobranchia</taxon>
        <taxon>Euthyneura</taxon>
        <taxon>Panpulmonata</taxon>
        <taxon>Sacoglossa</taxon>
        <taxon>Placobranchoidea</taxon>
        <taxon>Plakobranchidae</taxon>
        <taxon>Elysia</taxon>
    </lineage>
</organism>
<accession>A0A3S1B4J2</accession>
<dbReference type="AlphaFoldDB" id="A0A3S1B4J2"/>
<dbReference type="Proteomes" id="UP000271974">
    <property type="component" value="Unassembled WGS sequence"/>
</dbReference>
<evidence type="ECO:0000313" key="1">
    <source>
        <dbReference type="EMBL" id="RUS74904.1"/>
    </source>
</evidence>
<dbReference type="OrthoDB" id="6212781at2759"/>
<proteinExistence type="predicted"/>
<comment type="caution">
    <text evidence="1">The sequence shown here is derived from an EMBL/GenBank/DDBJ whole genome shotgun (WGS) entry which is preliminary data.</text>
</comment>